<dbReference type="Proteomes" id="UP000308549">
    <property type="component" value="Unassembled WGS sequence"/>
</dbReference>
<feature type="domain" description="F-box" evidence="6">
    <location>
        <begin position="118"/>
        <end position="164"/>
    </location>
</feature>
<dbReference type="InterPro" id="IPR001680">
    <property type="entry name" value="WD40_rpt"/>
</dbReference>
<feature type="compositionally biased region" description="Basic residues" evidence="5">
    <location>
        <begin position="853"/>
        <end position="866"/>
    </location>
</feature>
<feature type="repeat" description="WD" evidence="4">
    <location>
        <begin position="409"/>
        <end position="452"/>
    </location>
</feature>
<evidence type="ECO:0000256" key="5">
    <source>
        <dbReference type="SAM" id="MobiDB-lite"/>
    </source>
</evidence>
<feature type="compositionally biased region" description="Polar residues" evidence="5">
    <location>
        <begin position="10"/>
        <end position="34"/>
    </location>
</feature>
<feature type="region of interest" description="Disordered" evidence="5">
    <location>
        <begin position="1"/>
        <end position="55"/>
    </location>
</feature>
<sequence>MTPSSPSPVRGNTTAYNTNKILSRPSTFTSTASMRSRHSHLDEGFSEETRSQSDPSLDADLMTAFAVPELDASAQQVLAMCLDLPPEQRKLIVDTIVKSLPNRDKEAIGMLCEELTHFDPAVYLPNELMFSILSYLTPQELLSASAVSRPWRERSQDEKLWRSCFAREGWVVDPAKIREFELQAKQRGHEAAQTMDSKGKARAGDSDTGDMKRRNSRKRKTEEAFSEGEGVGASPSSHSTLHGTAGGGDSMMDGVEPVADVTGLATAAADGFDNSTRRSSSTAASDTAVSMHPSASNHLNDLSHLPTSATHSALRVAPDMWRPGSLESKEGPRVSWPWLYKNRFLLEKNWEAPNKNKMFSLPHHLHPEEGHKECVYTIQHTSRHLVSGSRDKTIRKWDLRSHRLIGKPLEGHTASVLCLQFDERPEHDIIVSGGSDALVILWQFSTGSILNILDNAHAESVLNLRFDDRYLVTCSKDKSIKVWNRRALAQNDPLVPTHCFQSHGFVDMINEHKMVREYSLMAQFHGHQAAVNAVMIHGDTVISASGDRTIKSWSISKQRVNKAYTGHAKGIACVQFDGRRIVSGSSDNTVRIFDAEQQAEVGCLQGHENLVRTVQARFGDLDTVTDEELEDEAKEADRNFFKALEAGMAPASSSRRAHDLSIGRHDGGSTRGVGIRNAGSSRPEDMLSVGTKVPPGGGGSRWAKIVSGSYDERLIVWKRGRDGGWFQKATFTQDKMLRNRTPRRQHQQLQQHAHQQGLQAQVPGQLAIGAATPAGAAAGGGNVGPLTQGPAQQNQPAGANAATQQHQQQHAQQQLQTQTNLNHSQQQPAHQPPAATAGNALVTAAAANPHPPVHGHPHHAHPPPARHHSDSNRVFKLQFDTRRLICCSQNKVIVGWDFANADEGLERVGEWCVETS</sequence>
<keyword evidence="8" id="KW-1185">Reference proteome</keyword>
<feature type="region of interest" description="Disordered" evidence="5">
    <location>
        <begin position="847"/>
        <end position="870"/>
    </location>
</feature>
<evidence type="ECO:0000256" key="1">
    <source>
        <dbReference type="ARBA" id="ARBA00007968"/>
    </source>
</evidence>
<dbReference type="PROSITE" id="PS50181">
    <property type="entry name" value="FBOX"/>
    <property type="match status" value="1"/>
</dbReference>
<dbReference type="OrthoDB" id="19711at2759"/>
<evidence type="ECO:0000256" key="2">
    <source>
        <dbReference type="ARBA" id="ARBA00022574"/>
    </source>
</evidence>
<dbReference type="PROSITE" id="PS50082">
    <property type="entry name" value="WD_REPEATS_2"/>
    <property type="match status" value="5"/>
</dbReference>
<comment type="similarity">
    <text evidence="1">Belongs to the WD repeat MET30/SCONB/SCON-2 family.</text>
</comment>
<dbReference type="InterPro" id="IPR020472">
    <property type="entry name" value="WD40_PAC1"/>
</dbReference>
<accession>A0A4U0UEZ4</accession>
<dbReference type="SUPFAM" id="SSF81383">
    <property type="entry name" value="F-box domain"/>
    <property type="match status" value="1"/>
</dbReference>
<keyword evidence="3" id="KW-0677">Repeat</keyword>
<dbReference type="AlphaFoldDB" id="A0A4U0UEZ4"/>
<dbReference type="PANTHER" id="PTHR14604:SF4">
    <property type="entry name" value="F-BOX DOMAIN-CONTAINING PROTEIN"/>
    <property type="match status" value="1"/>
</dbReference>
<dbReference type="Gene3D" id="1.20.1280.50">
    <property type="match status" value="1"/>
</dbReference>
<dbReference type="InterPro" id="IPR036322">
    <property type="entry name" value="WD40_repeat_dom_sf"/>
</dbReference>
<feature type="compositionally biased region" description="Basic and acidic residues" evidence="5">
    <location>
        <begin position="197"/>
        <end position="213"/>
    </location>
</feature>
<dbReference type="Pfam" id="PF00400">
    <property type="entry name" value="WD40"/>
    <property type="match status" value="5"/>
</dbReference>
<dbReference type="SMART" id="SM00320">
    <property type="entry name" value="WD40"/>
    <property type="match status" value="6"/>
</dbReference>
<dbReference type="Pfam" id="PF12937">
    <property type="entry name" value="F-box-like"/>
    <property type="match status" value="1"/>
</dbReference>
<keyword evidence="2 4" id="KW-0853">WD repeat</keyword>
<dbReference type="InterPro" id="IPR050995">
    <property type="entry name" value="WD-F-box_domain-protein"/>
</dbReference>
<evidence type="ECO:0000256" key="3">
    <source>
        <dbReference type="ARBA" id="ARBA00022737"/>
    </source>
</evidence>
<dbReference type="SUPFAM" id="SSF50978">
    <property type="entry name" value="WD40 repeat-like"/>
    <property type="match status" value="1"/>
</dbReference>
<dbReference type="PANTHER" id="PTHR14604">
    <property type="entry name" value="WD40 REPEAT PF20"/>
    <property type="match status" value="1"/>
</dbReference>
<feature type="repeat" description="WD" evidence="4">
    <location>
        <begin position="524"/>
        <end position="563"/>
    </location>
</feature>
<organism evidence="7 8">
    <name type="scientific">Salinomyces thailandicus</name>
    <dbReference type="NCBI Taxonomy" id="706561"/>
    <lineage>
        <taxon>Eukaryota</taxon>
        <taxon>Fungi</taxon>
        <taxon>Dikarya</taxon>
        <taxon>Ascomycota</taxon>
        <taxon>Pezizomycotina</taxon>
        <taxon>Dothideomycetes</taxon>
        <taxon>Dothideomycetidae</taxon>
        <taxon>Mycosphaerellales</taxon>
        <taxon>Teratosphaeriaceae</taxon>
        <taxon>Salinomyces</taxon>
    </lineage>
</organism>
<reference evidence="7 8" key="1">
    <citation type="submission" date="2017-03" db="EMBL/GenBank/DDBJ databases">
        <title>Genomes of endolithic fungi from Antarctica.</title>
        <authorList>
            <person name="Coleine C."/>
            <person name="Masonjones S."/>
            <person name="Stajich J.E."/>
        </authorList>
    </citation>
    <scope>NUCLEOTIDE SEQUENCE [LARGE SCALE GENOMIC DNA]</scope>
    <source>
        <strain evidence="7 8">CCFEE 6315</strain>
    </source>
</reference>
<dbReference type="InterPro" id="IPR036047">
    <property type="entry name" value="F-box-like_dom_sf"/>
</dbReference>
<evidence type="ECO:0000259" key="6">
    <source>
        <dbReference type="PROSITE" id="PS50181"/>
    </source>
</evidence>
<feature type="compositionally biased region" description="Polar residues" evidence="5">
    <location>
        <begin position="293"/>
        <end position="305"/>
    </location>
</feature>
<feature type="compositionally biased region" description="Low complexity" evidence="5">
    <location>
        <begin position="747"/>
        <end position="760"/>
    </location>
</feature>
<feature type="compositionally biased region" description="Basic and acidic residues" evidence="5">
    <location>
        <begin position="39"/>
        <end position="51"/>
    </location>
</feature>
<dbReference type="PRINTS" id="PR00320">
    <property type="entry name" value="GPROTEINBRPT"/>
</dbReference>
<feature type="region of interest" description="Disordered" evidence="5">
    <location>
        <begin position="185"/>
        <end position="255"/>
    </location>
</feature>
<feature type="region of interest" description="Disordered" evidence="5">
    <location>
        <begin position="734"/>
        <end position="760"/>
    </location>
</feature>
<dbReference type="Gene3D" id="2.130.10.10">
    <property type="entry name" value="YVTN repeat-like/Quinoprotein amine dehydrogenase"/>
    <property type="match status" value="2"/>
</dbReference>
<gene>
    <name evidence="7" type="ORF">B0A50_00091</name>
</gene>
<proteinExistence type="inferred from homology"/>
<dbReference type="CDD" id="cd00200">
    <property type="entry name" value="WD40"/>
    <property type="match status" value="1"/>
</dbReference>
<feature type="region of interest" description="Disordered" evidence="5">
    <location>
        <begin position="773"/>
        <end position="834"/>
    </location>
</feature>
<evidence type="ECO:0000313" key="8">
    <source>
        <dbReference type="Proteomes" id="UP000308549"/>
    </source>
</evidence>
<dbReference type="InterPro" id="IPR001810">
    <property type="entry name" value="F-box_dom"/>
</dbReference>
<feature type="compositionally biased region" description="Low complexity" evidence="5">
    <location>
        <begin position="787"/>
        <end position="834"/>
    </location>
</feature>
<feature type="region of interest" description="Disordered" evidence="5">
    <location>
        <begin position="271"/>
        <end position="305"/>
    </location>
</feature>
<name>A0A4U0UEZ4_9PEZI</name>
<evidence type="ECO:0000313" key="7">
    <source>
        <dbReference type="EMBL" id="TKA34111.1"/>
    </source>
</evidence>
<dbReference type="InterPro" id="IPR015943">
    <property type="entry name" value="WD40/YVTN_repeat-like_dom_sf"/>
</dbReference>
<dbReference type="PROSITE" id="PS50294">
    <property type="entry name" value="WD_REPEATS_REGION"/>
    <property type="match status" value="4"/>
</dbReference>
<feature type="repeat" description="WD" evidence="4">
    <location>
        <begin position="454"/>
        <end position="484"/>
    </location>
</feature>
<feature type="repeat" description="WD" evidence="4">
    <location>
        <begin position="564"/>
        <end position="603"/>
    </location>
</feature>
<dbReference type="EMBL" id="NAJL01000001">
    <property type="protein sequence ID" value="TKA34111.1"/>
    <property type="molecule type" value="Genomic_DNA"/>
</dbReference>
<feature type="compositionally biased region" description="Basic and acidic residues" evidence="5">
    <location>
        <begin position="656"/>
        <end position="668"/>
    </location>
</feature>
<dbReference type="SMART" id="SM00256">
    <property type="entry name" value="FBOX"/>
    <property type="match status" value="1"/>
</dbReference>
<comment type="caution">
    <text evidence="7">The sequence shown here is derived from an EMBL/GenBank/DDBJ whole genome shotgun (WGS) entry which is preliminary data.</text>
</comment>
<feature type="repeat" description="WD" evidence="4">
    <location>
        <begin position="368"/>
        <end position="407"/>
    </location>
</feature>
<evidence type="ECO:0000256" key="4">
    <source>
        <dbReference type="PROSITE-ProRule" id="PRU00221"/>
    </source>
</evidence>
<protein>
    <recommendedName>
        <fullName evidence="6">F-box domain-containing protein</fullName>
    </recommendedName>
</protein>
<feature type="region of interest" description="Disordered" evidence="5">
    <location>
        <begin position="652"/>
        <end position="696"/>
    </location>
</feature>